<accession>A0A9P0GVY2</accession>
<feature type="coiled-coil region" evidence="1">
    <location>
        <begin position="120"/>
        <end position="259"/>
    </location>
</feature>
<dbReference type="PANTHER" id="PTHR18947:SF28">
    <property type="entry name" value="GIRDIN, ISOFORM A"/>
    <property type="match status" value="1"/>
</dbReference>
<sequence>MSYILQREKVFNKKGGHSLISAIKLKIPGKLKSVSPFTDPRAWSLDRNSQRKYFLDSIARNITNGSSSSSDECLIPITPKKRRNSSTTQVVKPKSLIRKAISAEQLKCIRPQPDKLNIKLAEANAKISQMNSQKEQMEKASQEYQMEIDNLRTLVTEVQEELCFLHGLKDENIKLRAELRDDIHKHVTNAEQEINHLNSELEIYKEYKFKYENLRTYNEQLKDEHDQIRLLIKEMEWNNTQLQNEIESLKTKVTTLESRELAISTATIDKEVLRERLQMREEKISCLVSFLEDKEMTIQELVVQLQRLTSSIVAKDGTTGKQVNSLKIALHEKATKIEELEDKLHASELLIRELENIRDHFRLSNCALTENMQNYKKQFNIVVSCSKKLLSQLEVCKLEIDDKDLLIRKLSIFPQSASSIVQFAQLLNILKSSEGLIDTDKQGAISFIPTMRRIVEQLKAEIIGDRIQYPLYEIYDSHSQTDFKGMDKCVQNELFYIEHKSVDVCLPDRYYFAYEKSQTEVAKLNAVIVALKDSFLRVDSANHTLEKKIITSLAEKGAREREICSLQQQLIAVNEEMKFLRNEIEHNYALLNKSLCEIEIERVVQESTSEIFIATLDSTTYEYNMYVNVLESLLKYKEEKINVLEDYLCNETQKDETVDNEHITILENELKYISDKYLKEKQTVNTLNIQVSKLQGALTEKMDHFKIVQEKLLRAEKIFEHLNNIENQCMLKGNHLEESTIPTEEIVVSASNKILSHSERLESHLKEEKDLKEKLLRETVSREYVSNLMQRNNSKRRNLKKIISQLKSNIIRIKFALLKLRNKLKLSERLNNEYSSELSKLKTFNMEVKKEVVYMKDQLQKEKLKNKNLEMSLEIKTMEQYDQRNKSKKVECILMRIIKQFERRGKFSSVSIQTNSTFRDKEKEISVLKIKNKELKTENDSLSSIIENLKERLANILYIPEKDSHPPQTLSIDSQTDIIQDDGTLSDIRNHYENIIQILQKDKALEKEESEKQFKNILHKITEGYEKDLKNKQLLHDTELEKLNVSHKEKCKYHINKYELEEVHQQEIEKQKSHYEALLKTKETEEDELNREIKELKEEVGKIITQKQKDDSTFNDKIKIQLINLKTKFKKQYKRLKKAHEAEVLQLNNKYNESMKKISEGNSARYCIECQNADRLNAKLSVLCQTEITNNAKLTVGCQTLDFDERKLNNTSQPLTEQIECQATKECLDYNINNMYHKKKIDINFKESIKCSIKEANGMIPKEIFNILNALRPSTKILNTALNLCIKDKTDPSTEKQIVSEILKTGTDEIEVDCQDMLKTLSKFEKRATKENAIFQEIRDISNRSNNYCYLQHRLELEFDRAEKLRNQRDELSNEVFKLKKQLANLETNLRFEKTKNDNLNKLVSSMKVQRRTSEKLEMSLERLRTKLERAELCEKRLSEELKEDKKTSERIQVVIESNKIEPKIKSMVTEEAIKVTDSPSDLDEISSSKFFEVTRDVEGINPATESADESQSDNDIVKVNSLKNDLKVIFIQRCGVLHTWKEQLNPQMI</sequence>
<keyword evidence="1" id="KW-0175">Coiled coil</keyword>
<keyword evidence="3" id="KW-1185">Reference proteome</keyword>
<dbReference type="GO" id="GO:0030705">
    <property type="term" value="P:cytoskeleton-dependent intracellular transport"/>
    <property type="evidence" value="ECO:0007669"/>
    <property type="project" value="TreeGrafter"/>
</dbReference>
<dbReference type="OrthoDB" id="6622191at2759"/>
<dbReference type="Proteomes" id="UP001152798">
    <property type="component" value="Chromosome 1"/>
</dbReference>
<evidence type="ECO:0000256" key="1">
    <source>
        <dbReference type="SAM" id="Coils"/>
    </source>
</evidence>
<organism evidence="2 3">
    <name type="scientific">Nezara viridula</name>
    <name type="common">Southern green stink bug</name>
    <name type="synonym">Cimex viridulus</name>
    <dbReference type="NCBI Taxonomy" id="85310"/>
    <lineage>
        <taxon>Eukaryota</taxon>
        <taxon>Metazoa</taxon>
        <taxon>Ecdysozoa</taxon>
        <taxon>Arthropoda</taxon>
        <taxon>Hexapoda</taxon>
        <taxon>Insecta</taxon>
        <taxon>Pterygota</taxon>
        <taxon>Neoptera</taxon>
        <taxon>Paraneoptera</taxon>
        <taxon>Hemiptera</taxon>
        <taxon>Heteroptera</taxon>
        <taxon>Panheteroptera</taxon>
        <taxon>Pentatomomorpha</taxon>
        <taxon>Pentatomoidea</taxon>
        <taxon>Pentatomidae</taxon>
        <taxon>Pentatominae</taxon>
        <taxon>Nezara</taxon>
    </lineage>
</organism>
<evidence type="ECO:0000313" key="2">
    <source>
        <dbReference type="EMBL" id="CAH1389864.1"/>
    </source>
</evidence>
<dbReference type="GO" id="GO:0051959">
    <property type="term" value="F:dynein light intermediate chain binding"/>
    <property type="evidence" value="ECO:0007669"/>
    <property type="project" value="TreeGrafter"/>
</dbReference>
<proteinExistence type="predicted"/>
<name>A0A9P0GVY2_NEZVI</name>
<protein>
    <submittedName>
        <fullName evidence="2">Uncharacterized protein</fullName>
    </submittedName>
</protein>
<feature type="coiled-coil region" evidence="1">
    <location>
        <begin position="291"/>
        <end position="357"/>
    </location>
</feature>
<dbReference type="GO" id="GO:0005815">
    <property type="term" value="C:microtubule organizing center"/>
    <property type="evidence" value="ECO:0007669"/>
    <property type="project" value="TreeGrafter"/>
</dbReference>
<feature type="coiled-coil region" evidence="1">
    <location>
        <begin position="1355"/>
        <end position="1441"/>
    </location>
</feature>
<feature type="coiled-coil region" evidence="1">
    <location>
        <begin position="1130"/>
        <end position="1157"/>
    </location>
</feature>
<feature type="coiled-coil region" evidence="1">
    <location>
        <begin position="1065"/>
        <end position="1106"/>
    </location>
</feature>
<evidence type="ECO:0000313" key="3">
    <source>
        <dbReference type="Proteomes" id="UP001152798"/>
    </source>
</evidence>
<dbReference type="GO" id="GO:0008017">
    <property type="term" value="F:microtubule binding"/>
    <property type="evidence" value="ECO:0007669"/>
    <property type="project" value="TreeGrafter"/>
</dbReference>
<dbReference type="GO" id="GO:0031122">
    <property type="term" value="P:cytoplasmic microtubule organization"/>
    <property type="evidence" value="ECO:0007669"/>
    <property type="project" value="TreeGrafter"/>
</dbReference>
<dbReference type="EMBL" id="OV725077">
    <property type="protein sequence ID" value="CAH1389864.1"/>
    <property type="molecule type" value="Genomic_DNA"/>
</dbReference>
<dbReference type="GO" id="GO:0005737">
    <property type="term" value="C:cytoplasm"/>
    <property type="evidence" value="ECO:0007669"/>
    <property type="project" value="TreeGrafter"/>
</dbReference>
<feature type="coiled-coil region" evidence="1">
    <location>
        <begin position="918"/>
        <end position="952"/>
    </location>
</feature>
<reference evidence="2" key="1">
    <citation type="submission" date="2022-01" db="EMBL/GenBank/DDBJ databases">
        <authorList>
            <person name="King R."/>
        </authorList>
    </citation>
    <scope>NUCLEOTIDE SEQUENCE</scope>
</reference>
<feature type="coiled-coil region" evidence="1">
    <location>
        <begin position="758"/>
        <end position="837"/>
    </location>
</feature>
<dbReference type="PANTHER" id="PTHR18947">
    <property type="entry name" value="HOOK PROTEINS"/>
    <property type="match status" value="1"/>
</dbReference>
<gene>
    <name evidence="2" type="ORF">NEZAVI_LOCUS1162</name>
</gene>